<feature type="transmembrane region" description="Helical" evidence="8">
    <location>
        <begin position="170"/>
        <end position="194"/>
    </location>
</feature>
<evidence type="ECO:0000256" key="6">
    <source>
        <dbReference type="ARBA" id="ARBA00023136"/>
    </source>
</evidence>
<name>A0A423PUG1_9GAMM</name>
<evidence type="ECO:0000256" key="8">
    <source>
        <dbReference type="SAM" id="Phobius"/>
    </source>
</evidence>
<dbReference type="InterPro" id="IPR003918">
    <property type="entry name" value="NADH_UbQ_OxRdtase"/>
</dbReference>
<evidence type="ECO:0000256" key="4">
    <source>
        <dbReference type="ARBA" id="ARBA00022692"/>
    </source>
</evidence>
<accession>A0A423PUG1</accession>
<feature type="transmembrane region" description="Helical" evidence="8">
    <location>
        <begin position="381"/>
        <end position="402"/>
    </location>
</feature>
<dbReference type="AlphaFoldDB" id="A0A423PUG1"/>
<feature type="transmembrane region" description="Helical" evidence="8">
    <location>
        <begin position="414"/>
        <end position="434"/>
    </location>
</feature>
<evidence type="ECO:0000313" key="11">
    <source>
        <dbReference type="Proteomes" id="UP000283993"/>
    </source>
</evidence>
<feature type="transmembrane region" description="Helical" evidence="8">
    <location>
        <begin position="337"/>
        <end position="360"/>
    </location>
</feature>
<keyword evidence="5 8" id="KW-1133">Transmembrane helix</keyword>
<gene>
    <name evidence="10" type="ORF">SAOR_04150</name>
</gene>
<dbReference type="InterPro" id="IPR001750">
    <property type="entry name" value="ND/Mrp_TM"/>
</dbReference>
<feature type="transmembrane region" description="Helical" evidence="8">
    <location>
        <begin position="80"/>
        <end position="102"/>
    </location>
</feature>
<keyword evidence="3" id="KW-1003">Cell membrane</keyword>
<comment type="subcellular location">
    <subcellularLocation>
        <location evidence="1">Cell membrane</location>
        <topology evidence="1">Multi-pass membrane protein</topology>
    </subcellularLocation>
    <subcellularLocation>
        <location evidence="7">Membrane</location>
        <topology evidence="7">Multi-pass membrane protein</topology>
    </subcellularLocation>
</comment>
<feature type="transmembrane region" description="Helical" evidence="8">
    <location>
        <begin position="284"/>
        <end position="303"/>
    </location>
</feature>
<organism evidence="10 11">
    <name type="scientific">Salinisphaera orenii MK-B5</name>
    <dbReference type="NCBI Taxonomy" id="856730"/>
    <lineage>
        <taxon>Bacteria</taxon>
        <taxon>Pseudomonadati</taxon>
        <taxon>Pseudomonadota</taxon>
        <taxon>Gammaproteobacteria</taxon>
        <taxon>Salinisphaerales</taxon>
        <taxon>Salinisphaeraceae</taxon>
        <taxon>Salinisphaera</taxon>
    </lineage>
</organism>
<keyword evidence="4 7" id="KW-0812">Transmembrane</keyword>
<evidence type="ECO:0000256" key="1">
    <source>
        <dbReference type="ARBA" id="ARBA00004651"/>
    </source>
</evidence>
<feature type="transmembrane region" description="Helical" evidence="8">
    <location>
        <begin position="6"/>
        <end position="27"/>
    </location>
</feature>
<dbReference type="GO" id="GO:0042773">
    <property type="term" value="P:ATP synthesis coupled electron transport"/>
    <property type="evidence" value="ECO:0007669"/>
    <property type="project" value="InterPro"/>
</dbReference>
<feature type="transmembrane region" description="Helical" evidence="8">
    <location>
        <begin position="214"/>
        <end position="237"/>
    </location>
</feature>
<sequence length="496" mass="52214">MITQFLSQMPVLLVVLPLLAAPVCVIVHRAAPAWFIYALISWACFAIAFLLFVQVRIGGPISYILGGWPPPFGIELRLDALNMLVVLLVTGIAAIASIYARASIAAEIPRERAYLFYAALLLCLCGLLGISITGDAFNLFVFLEISSLSSYSLIAMGAKRRALLSAFQYLIMGTIGGTFLLIGIGFLYMMTGSLNMADIADRLPAVSDTRTVEAGLAFIVIGLSLKFALFPLHIWLPNAYTYAPSAVSAFIAATATKVAVYALIRFLFTVFGAAYAFGQLPLGEVLMVLAVVAMLSGSVAAIFQTDVKRLLAWSSVAQMGYIVLGLSMASATGLTAALAHIVNHGIIKGALFMAAGALFWRMRAISINDVAGLGRRMPLTAAAFVVAGLALIGVPATGGFISKWLLLEAVMEDAHYGLAAAILVSSLLSVIYIGRVVEALYFRDPADNDGKTAEAPVSMVAATWVLVGASVALGLYASPLVETAERAAAGLLGSGA</sequence>
<feature type="transmembrane region" description="Helical" evidence="8">
    <location>
        <begin position="310"/>
        <end position="331"/>
    </location>
</feature>
<dbReference type="Proteomes" id="UP000283993">
    <property type="component" value="Unassembled WGS sequence"/>
</dbReference>
<evidence type="ECO:0000259" key="9">
    <source>
        <dbReference type="Pfam" id="PF00361"/>
    </source>
</evidence>
<feature type="transmembrane region" description="Helical" evidence="8">
    <location>
        <begin position="139"/>
        <end position="158"/>
    </location>
</feature>
<feature type="transmembrane region" description="Helical" evidence="8">
    <location>
        <begin position="114"/>
        <end position="133"/>
    </location>
</feature>
<feature type="transmembrane region" description="Helical" evidence="8">
    <location>
        <begin position="455"/>
        <end position="477"/>
    </location>
</feature>
<reference evidence="10 11" key="1">
    <citation type="submission" date="2013-10" db="EMBL/GenBank/DDBJ databases">
        <title>Salinisphaera orenii MK-B5 Genome Sequencing.</title>
        <authorList>
            <person name="Lai Q."/>
            <person name="Li C."/>
            <person name="Shao Z."/>
        </authorList>
    </citation>
    <scope>NUCLEOTIDE SEQUENCE [LARGE SCALE GENOMIC DNA]</scope>
    <source>
        <strain evidence="10 11">MK-B5</strain>
    </source>
</reference>
<proteinExistence type="inferred from homology"/>
<feature type="domain" description="NADH:quinone oxidoreductase/Mrp antiporter transmembrane" evidence="9">
    <location>
        <begin position="135"/>
        <end position="429"/>
    </location>
</feature>
<keyword evidence="6 8" id="KW-0472">Membrane</keyword>
<evidence type="ECO:0000313" key="10">
    <source>
        <dbReference type="EMBL" id="ROO29246.1"/>
    </source>
</evidence>
<evidence type="ECO:0000256" key="7">
    <source>
        <dbReference type="RuleBase" id="RU000320"/>
    </source>
</evidence>
<dbReference type="EMBL" id="AYKH01000005">
    <property type="protein sequence ID" value="ROO29246.1"/>
    <property type="molecule type" value="Genomic_DNA"/>
</dbReference>
<evidence type="ECO:0000256" key="3">
    <source>
        <dbReference type="ARBA" id="ARBA00022475"/>
    </source>
</evidence>
<keyword evidence="11" id="KW-1185">Reference proteome</keyword>
<dbReference type="PANTHER" id="PTHR42703">
    <property type="entry name" value="NADH DEHYDROGENASE"/>
    <property type="match status" value="1"/>
</dbReference>
<dbReference type="GO" id="GO:0005886">
    <property type="term" value="C:plasma membrane"/>
    <property type="evidence" value="ECO:0007669"/>
    <property type="project" value="UniProtKB-SubCell"/>
</dbReference>
<feature type="transmembrane region" description="Helical" evidence="8">
    <location>
        <begin position="34"/>
        <end position="53"/>
    </location>
</feature>
<dbReference type="InterPro" id="IPR050586">
    <property type="entry name" value="CPA3_Na-H_Antiporter_D"/>
</dbReference>
<dbReference type="GO" id="GO:0008137">
    <property type="term" value="F:NADH dehydrogenase (ubiquinone) activity"/>
    <property type="evidence" value="ECO:0007669"/>
    <property type="project" value="InterPro"/>
</dbReference>
<dbReference type="Pfam" id="PF00361">
    <property type="entry name" value="Proton_antipo_M"/>
    <property type="match status" value="1"/>
</dbReference>
<dbReference type="PANTHER" id="PTHR42703:SF1">
    <property type="entry name" value="NA(+)_H(+) ANTIPORTER SUBUNIT D1"/>
    <property type="match status" value="1"/>
</dbReference>
<evidence type="ECO:0000256" key="2">
    <source>
        <dbReference type="ARBA" id="ARBA00005346"/>
    </source>
</evidence>
<evidence type="ECO:0000256" key="5">
    <source>
        <dbReference type="ARBA" id="ARBA00022989"/>
    </source>
</evidence>
<feature type="transmembrane region" description="Helical" evidence="8">
    <location>
        <begin position="258"/>
        <end position="278"/>
    </location>
</feature>
<comment type="similarity">
    <text evidence="2">Belongs to the CPA3 antiporters (TC 2.A.63) subunit D family.</text>
</comment>
<protein>
    <submittedName>
        <fullName evidence="10">Cation:proton antiporter</fullName>
    </submittedName>
</protein>
<comment type="caution">
    <text evidence="10">The sequence shown here is derived from an EMBL/GenBank/DDBJ whole genome shotgun (WGS) entry which is preliminary data.</text>
</comment>
<dbReference type="PRINTS" id="PR01437">
    <property type="entry name" value="NUOXDRDTASE4"/>
</dbReference>